<dbReference type="InterPro" id="IPR000719">
    <property type="entry name" value="Prot_kinase_dom"/>
</dbReference>
<comment type="similarity">
    <text evidence="13">Belongs to the protein kinase superfamily. Ser/Thr protein kinase family.</text>
</comment>
<evidence type="ECO:0000259" key="16">
    <source>
        <dbReference type="PROSITE" id="PS50927"/>
    </source>
</evidence>
<evidence type="ECO:0000256" key="10">
    <source>
        <dbReference type="ARBA" id="ARBA00023136"/>
    </source>
</evidence>
<dbReference type="Pfam" id="PF08276">
    <property type="entry name" value="PAN_2"/>
    <property type="match status" value="1"/>
</dbReference>
<feature type="chain" id="PRO_5042936269" description="Receptor-like serine/threonine-protein kinase" evidence="14">
    <location>
        <begin position="22"/>
        <end position="719"/>
    </location>
</feature>
<dbReference type="CDD" id="cd01098">
    <property type="entry name" value="PAN_AP_plant"/>
    <property type="match status" value="1"/>
</dbReference>
<dbReference type="GO" id="GO:0016020">
    <property type="term" value="C:membrane"/>
    <property type="evidence" value="ECO:0007669"/>
    <property type="project" value="UniProtKB-SubCell"/>
</dbReference>
<accession>A0AAN7FJC2</accession>
<evidence type="ECO:0000313" key="19">
    <source>
        <dbReference type="Proteomes" id="UP001324115"/>
    </source>
</evidence>
<evidence type="ECO:0000256" key="14">
    <source>
        <dbReference type="SAM" id="SignalP"/>
    </source>
</evidence>
<dbReference type="Gene3D" id="1.10.510.10">
    <property type="entry name" value="Transferase(Phosphotransferase) domain 1"/>
    <property type="match status" value="1"/>
</dbReference>
<evidence type="ECO:0000256" key="13">
    <source>
        <dbReference type="PIRNR" id="PIRNR000641"/>
    </source>
</evidence>
<dbReference type="InterPro" id="IPR001480">
    <property type="entry name" value="Bulb-type_lectin_dom"/>
</dbReference>
<dbReference type="CDD" id="cd00028">
    <property type="entry name" value="B_lectin"/>
    <property type="match status" value="1"/>
</dbReference>
<keyword evidence="10" id="KW-0472">Membrane</keyword>
<evidence type="ECO:0000256" key="3">
    <source>
        <dbReference type="ARBA" id="ARBA00022679"/>
    </source>
</evidence>
<keyword evidence="2 13" id="KW-0723">Serine/threonine-protein kinase</keyword>
<dbReference type="InterPro" id="IPR003609">
    <property type="entry name" value="Pan_app"/>
</dbReference>
<feature type="domain" description="Bulb-type lectin" evidence="16">
    <location>
        <begin position="27"/>
        <end position="151"/>
    </location>
</feature>
<dbReference type="GO" id="GO:0004674">
    <property type="term" value="F:protein serine/threonine kinase activity"/>
    <property type="evidence" value="ECO:0007669"/>
    <property type="project" value="UniProtKB-KW"/>
</dbReference>
<dbReference type="Gene3D" id="3.50.4.10">
    <property type="entry name" value="Hepatocyte Growth Factor"/>
    <property type="match status" value="1"/>
</dbReference>
<evidence type="ECO:0000256" key="5">
    <source>
        <dbReference type="ARBA" id="ARBA00022729"/>
    </source>
</evidence>
<reference evidence="18 19" key="1">
    <citation type="journal article" date="2023" name="G3 (Bethesda)">
        <title>A haplotype-resolved chromosome-scale genome for Quercus rubra L. provides insights into the genetics of adaptive traits for red oak species.</title>
        <authorList>
            <person name="Kapoor B."/>
            <person name="Jenkins J."/>
            <person name="Schmutz J."/>
            <person name="Zhebentyayeva T."/>
            <person name="Kuelheim C."/>
            <person name="Coggeshall M."/>
            <person name="Heim C."/>
            <person name="Lasky J.R."/>
            <person name="Leites L."/>
            <person name="Islam-Faridi N."/>
            <person name="Romero-Severson J."/>
            <person name="DeLeo V.L."/>
            <person name="Lucas S.M."/>
            <person name="Lazic D."/>
            <person name="Gailing O."/>
            <person name="Carlson J."/>
            <person name="Staton M."/>
        </authorList>
    </citation>
    <scope>NUCLEOTIDE SEQUENCE [LARGE SCALE GENOMIC DNA]</scope>
    <source>
        <strain evidence="18">Pseudo-F2</strain>
    </source>
</reference>
<evidence type="ECO:0000259" key="15">
    <source>
        <dbReference type="PROSITE" id="PS50011"/>
    </source>
</evidence>
<dbReference type="PANTHER" id="PTHR47974">
    <property type="entry name" value="OS07G0415500 PROTEIN"/>
    <property type="match status" value="1"/>
</dbReference>
<evidence type="ECO:0000256" key="7">
    <source>
        <dbReference type="ARBA" id="ARBA00022777"/>
    </source>
</evidence>
<gene>
    <name evidence="18" type="ORF">RGQ29_013605</name>
</gene>
<keyword evidence="3 13" id="KW-0808">Transferase</keyword>
<comment type="caution">
    <text evidence="18">The sequence shown here is derived from an EMBL/GenBank/DDBJ whole genome shotgun (WGS) entry which is preliminary data.</text>
</comment>
<dbReference type="Pfam" id="PF00069">
    <property type="entry name" value="Pkinase"/>
    <property type="match status" value="1"/>
</dbReference>
<keyword evidence="5 14" id="KW-0732">Signal</keyword>
<dbReference type="SMART" id="SM00220">
    <property type="entry name" value="S_TKc"/>
    <property type="match status" value="1"/>
</dbReference>
<keyword evidence="9" id="KW-1133">Transmembrane helix</keyword>
<keyword evidence="12" id="KW-0325">Glycoprotein</keyword>
<evidence type="ECO:0000256" key="8">
    <source>
        <dbReference type="ARBA" id="ARBA00022840"/>
    </source>
</evidence>
<dbReference type="InterPro" id="IPR011009">
    <property type="entry name" value="Kinase-like_dom_sf"/>
</dbReference>
<dbReference type="SUPFAM" id="SSF56112">
    <property type="entry name" value="Protein kinase-like (PK-like)"/>
    <property type="match status" value="1"/>
</dbReference>
<comment type="catalytic activity">
    <reaction evidence="13">
        <text>L-seryl-[protein] + ATP = O-phospho-L-seryl-[protein] + ADP + H(+)</text>
        <dbReference type="Rhea" id="RHEA:17989"/>
        <dbReference type="Rhea" id="RHEA-COMP:9863"/>
        <dbReference type="Rhea" id="RHEA-COMP:11604"/>
        <dbReference type="ChEBI" id="CHEBI:15378"/>
        <dbReference type="ChEBI" id="CHEBI:29999"/>
        <dbReference type="ChEBI" id="CHEBI:30616"/>
        <dbReference type="ChEBI" id="CHEBI:83421"/>
        <dbReference type="ChEBI" id="CHEBI:456216"/>
        <dbReference type="EC" id="2.7.11.1"/>
    </reaction>
</comment>
<keyword evidence="4" id="KW-0812">Transmembrane</keyword>
<evidence type="ECO:0000256" key="11">
    <source>
        <dbReference type="ARBA" id="ARBA00023157"/>
    </source>
</evidence>
<keyword evidence="19" id="KW-1185">Reference proteome</keyword>
<evidence type="ECO:0000256" key="12">
    <source>
        <dbReference type="ARBA" id="ARBA00023180"/>
    </source>
</evidence>
<dbReference type="Gene3D" id="3.30.200.20">
    <property type="entry name" value="Phosphorylase Kinase, domain 1"/>
    <property type="match status" value="1"/>
</dbReference>
<keyword evidence="11" id="KW-1015">Disulfide bond</keyword>
<keyword evidence="6 13" id="KW-0547">Nucleotide-binding</keyword>
<feature type="signal peptide" evidence="14">
    <location>
        <begin position="1"/>
        <end position="21"/>
    </location>
</feature>
<dbReference type="SUPFAM" id="SSF51110">
    <property type="entry name" value="alpha-D-mannose-specific plant lectins"/>
    <property type="match status" value="1"/>
</dbReference>
<feature type="domain" description="Apple" evidence="17">
    <location>
        <begin position="329"/>
        <end position="411"/>
    </location>
</feature>
<comment type="catalytic activity">
    <reaction evidence="13">
        <text>L-threonyl-[protein] + ATP = O-phospho-L-threonyl-[protein] + ADP + H(+)</text>
        <dbReference type="Rhea" id="RHEA:46608"/>
        <dbReference type="Rhea" id="RHEA-COMP:11060"/>
        <dbReference type="Rhea" id="RHEA-COMP:11605"/>
        <dbReference type="ChEBI" id="CHEBI:15378"/>
        <dbReference type="ChEBI" id="CHEBI:30013"/>
        <dbReference type="ChEBI" id="CHEBI:30616"/>
        <dbReference type="ChEBI" id="CHEBI:61977"/>
        <dbReference type="ChEBI" id="CHEBI:456216"/>
        <dbReference type="EC" id="2.7.11.1"/>
    </reaction>
</comment>
<evidence type="ECO:0000313" key="18">
    <source>
        <dbReference type="EMBL" id="KAK4595237.1"/>
    </source>
</evidence>
<keyword evidence="8 13" id="KW-0067">ATP-binding</keyword>
<dbReference type="PANTHER" id="PTHR47974:SF3">
    <property type="entry name" value="RECEPTOR-LIKE SERINE_THREONINE-PROTEIN KINASE"/>
    <property type="match status" value="1"/>
</dbReference>
<keyword evidence="7 13" id="KW-0418">Kinase</keyword>
<dbReference type="SMART" id="SM00108">
    <property type="entry name" value="B_lectin"/>
    <property type="match status" value="1"/>
</dbReference>
<feature type="domain" description="Protein kinase" evidence="15">
    <location>
        <begin position="459"/>
        <end position="719"/>
    </location>
</feature>
<dbReference type="InterPro" id="IPR036426">
    <property type="entry name" value="Bulb-type_lectin_dom_sf"/>
</dbReference>
<dbReference type="Pfam" id="PF01453">
    <property type="entry name" value="B_lectin"/>
    <property type="match status" value="1"/>
</dbReference>
<evidence type="ECO:0000256" key="6">
    <source>
        <dbReference type="ARBA" id="ARBA00022741"/>
    </source>
</evidence>
<dbReference type="PROSITE" id="PS50948">
    <property type="entry name" value="PAN"/>
    <property type="match status" value="1"/>
</dbReference>
<dbReference type="Proteomes" id="UP001324115">
    <property type="component" value="Unassembled WGS sequence"/>
</dbReference>
<sequence length="719" mass="81331">MDISTLFFLLCLLQTLSLSASSKTFGTLIGTSVSVEKPSDKLVSANGEFSAGFYPVGDNAFCFAIWMTKPSVPTVVWIANRDDPVDGKGSKLSVLKDGKLHLTDSAGSVVWKTKTEALTTSEASNLQLQLMNTGNLVLYNFSSVAIWQSFDSSTDTLLPQQLLTFGTSLISNRGQGVHSSGYYKLFFDEDNALHLLFQGPKLSSLYWPDPSLEDISDAGISIYNTSRAALLDDSGYFWSSDFLKFYATDFGTVTQRRLTLDPDGNLRLYSLQEMNGIWDWVVTWQAISDPCRIHDICGPNGVCFCLQGFKMIDHSDWSSGCEPEFSISCNHRDESTFIQLAHVEYYGSDIDFLQNLTFQDCQEECLNRCNCKGFQYRFSMKDGDYDCYPKSRLLNGLRSPNFAGDLYLRVPKAGISNHKLPDEEFRLQCSSIVSKQERSTYENKTVKLLLWVATAMGGVEVSYSTAQGYLGLTTKFKRFTFNELRKATRGEAEFLAEVNTIGMLNHMYLIEMRGYCVEGKHKLLVYKYMEHGSLVENLSSNSLDCKKRFEIAVRAAKGLAYSHEECLEWVLHCDIKPQNILLNSDYQPKVTDFGLSKLQNRSKIDHSSFLRMRGTRGYMASEWVYNLPITSKVDVYSYGIVLLEMVTGKKPNVMHSADHGEIREYKRLVMFVRENVDIGTTTKKSWIEEIKVALQCVAEDKDERPTMTQVIEMLMNHED</sequence>
<evidence type="ECO:0000256" key="9">
    <source>
        <dbReference type="ARBA" id="ARBA00022989"/>
    </source>
</evidence>
<dbReference type="PROSITE" id="PS00108">
    <property type="entry name" value="PROTEIN_KINASE_ST"/>
    <property type="match status" value="1"/>
</dbReference>
<proteinExistence type="inferred from homology"/>
<protein>
    <recommendedName>
        <fullName evidence="13">Receptor-like serine/threonine-protein kinase</fullName>
        <ecNumber evidence="13">2.7.11.1</ecNumber>
    </recommendedName>
</protein>
<dbReference type="EC" id="2.7.11.1" evidence="13"/>
<dbReference type="GO" id="GO:0005524">
    <property type="term" value="F:ATP binding"/>
    <property type="evidence" value="ECO:0007669"/>
    <property type="project" value="UniProtKB-KW"/>
</dbReference>
<evidence type="ECO:0000256" key="4">
    <source>
        <dbReference type="ARBA" id="ARBA00022692"/>
    </source>
</evidence>
<organism evidence="18 19">
    <name type="scientific">Quercus rubra</name>
    <name type="common">Northern red oak</name>
    <name type="synonym">Quercus borealis</name>
    <dbReference type="NCBI Taxonomy" id="3512"/>
    <lineage>
        <taxon>Eukaryota</taxon>
        <taxon>Viridiplantae</taxon>
        <taxon>Streptophyta</taxon>
        <taxon>Embryophyta</taxon>
        <taxon>Tracheophyta</taxon>
        <taxon>Spermatophyta</taxon>
        <taxon>Magnoliopsida</taxon>
        <taxon>eudicotyledons</taxon>
        <taxon>Gunneridae</taxon>
        <taxon>Pentapetalae</taxon>
        <taxon>rosids</taxon>
        <taxon>fabids</taxon>
        <taxon>Fagales</taxon>
        <taxon>Fagaceae</taxon>
        <taxon>Quercus</taxon>
    </lineage>
</organism>
<dbReference type="EMBL" id="JAXUIC010000003">
    <property type="protein sequence ID" value="KAK4595237.1"/>
    <property type="molecule type" value="Genomic_DNA"/>
</dbReference>
<dbReference type="Gene3D" id="2.90.10.10">
    <property type="entry name" value="Bulb-type lectin domain"/>
    <property type="match status" value="2"/>
</dbReference>
<dbReference type="InterPro" id="IPR008271">
    <property type="entry name" value="Ser/Thr_kinase_AS"/>
</dbReference>
<evidence type="ECO:0000259" key="17">
    <source>
        <dbReference type="PROSITE" id="PS50948"/>
    </source>
</evidence>
<dbReference type="PIRSF" id="PIRSF000641">
    <property type="entry name" value="SRK"/>
    <property type="match status" value="1"/>
</dbReference>
<dbReference type="PROSITE" id="PS50011">
    <property type="entry name" value="PROTEIN_KINASE_DOM"/>
    <property type="match status" value="1"/>
</dbReference>
<name>A0AAN7FJC2_QUERU</name>
<evidence type="ECO:0000256" key="2">
    <source>
        <dbReference type="ARBA" id="ARBA00022527"/>
    </source>
</evidence>
<evidence type="ECO:0000256" key="1">
    <source>
        <dbReference type="ARBA" id="ARBA00004167"/>
    </source>
</evidence>
<dbReference type="PROSITE" id="PS50927">
    <property type="entry name" value="BULB_LECTIN"/>
    <property type="match status" value="1"/>
</dbReference>
<dbReference type="InterPro" id="IPR024171">
    <property type="entry name" value="SRK-like_kinase"/>
</dbReference>
<comment type="subcellular location">
    <subcellularLocation>
        <location evidence="1">Membrane</location>
        <topology evidence="1">Single-pass membrane protein</topology>
    </subcellularLocation>
</comment>
<dbReference type="AlphaFoldDB" id="A0AAN7FJC2"/>
<dbReference type="SMART" id="SM00473">
    <property type="entry name" value="PAN_AP"/>
    <property type="match status" value="1"/>
</dbReference>